<feature type="transmembrane region" description="Helical" evidence="5">
    <location>
        <begin position="187"/>
        <end position="204"/>
    </location>
</feature>
<keyword evidence="2 5" id="KW-0812">Transmembrane</keyword>
<dbReference type="GO" id="GO:0016020">
    <property type="term" value="C:membrane"/>
    <property type="evidence" value="ECO:0007669"/>
    <property type="project" value="UniProtKB-SubCell"/>
</dbReference>
<accession>A0A7R9UFT4</accession>
<organism evidence="7">
    <name type="scientific">Pinguiococcus pyrenoidosus</name>
    <dbReference type="NCBI Taxonomy" id="172671"/>
    <lineage>
        <taxon>Eukaryota</taxon>
        <taxon>Sar</taxon>
        <taxon>Stramenopiles</taxon>
        <taxon>Ochrophyta</taxon>
        <taxon>Pinguiophyceae</taxon>
        <taxon>Pinguiochrysidales</taxon>
        <taxon>Pinguiochrysidaceae</taxon>
        <taxon>Pinguiococcus</taxon>
    </lineage>
</organism>
<feature type="domain" description="SLC26A/SulP transporter" evidence="6">
    <location>
        <begin position="11"/>
        <end position="385"/>
    </location>
</feature>
<dbReference type="EMBL" id="HBEA01019038">
    <property type="protein sequence ID" value="CAD8264980.1"/>
    <property type="molecule type" value="Transcribed_RNA"/>
</dbReference>
<evidence type="ECO:0000313" key="7">
    <source>
        <dbReference type="EMBL" id="CAD8264980.1"/>
    </source>
</evidence>
<dbReference type="InterPro" id="IPR001902">
    <property type="entry name" value="SLC26A/SulP_fam"/>
</dbReference>
<evidence type="ECO:0000259" key="6">
    <source>
        <dbReference type="Pfam" id="PF00916"/>
    </source>
</evidence>
<feature type="transmembrane region" description="Helical" evidence="5">
    <location>
        <begin position="90"/>
        <end position="112"/>
    </location>
</feature>
<feature type="transmembrane region" description="Helical" evidence="5">
    <location>
        <begin position="399"/>
        <end position="428"/>
    </location>
</feature>
<evidence type="ECO:0000256" key="3">
    <source>
        <dbReference type="ARBA" id="ARBA00022989"/>
    </source>
</evidence>
<keyword evidence="4 5" id="KW-0472">Membrane</keyword>
<gene>
    <name evidence="7" type="ORF">PPYR1160_LOCUS14483</name>
</gene>
<feature type="transmembrane region" description="Helical" evidence="5">
    <location>
        <begin position="12"/>
        <end position="30"/>
    </location>
</feature>
<comment type="subcellular location">
    <subcellularLocation>
        <location evidence="1">Membrane</location>
        <topology evidence="1">Multi-pass membrane protein</topology>
    </subcellularLocation>
</comment>
<evidence type="ECO:0000256" key="2">
    <source>
        <dbReference type="ARBA" id="ARBA00022692"/>
    </source>
</evidence>
<evidence type="ECO:0000256" key="5">
    <source>
        <dbReference type="SAM" id="Phobius"/>
    </source>
</evidence>
<dbReference type="PANTHER" id="PTHR11814">
    <property type="entry name" value="SULFATE TRANSPORTER"/>
    <property type="match status" value="1"/>
</dbReference>
<feature type="transmembrane region" description="Helical" evidence="5">
    <location>
        <begin position="346"/>
        <end position="365"/>
    </location>
</feature>
<dbReference type="AlphaFoldDB" id="A0A7R9UFT4"/>
<dbReference type="Pfam" id="PF00916">
    <property type="entry name" value="Sulfate_transp"/>
    <property type="match status" value="1"/>
</dbReference>
<reference evidence="7" key="1">
    <citation type="submission" date="2021-01" db="EMBL/GenBank/DDBJ databases">
        <authorList>
            <person name="Corre E."/>
            <person name="Pelletier E."/>
            <person name="Niang G."/>
            <person name="Scheremetjew M."/>
            <person name="Finn R."/>
            <person name="Kale V."/>
            <person name="Holt S."/>
            <person name="Cochrane G."/>
            <person name="Meng A."/>
            <person name="Brown T."/>
            <person name="Cohen L."/>
        </authorList>
    </citation>
    <scope>NUCLEOTIDE SEQUENCE</scope>
    <source>
        <strain evidence="7">CCMP2078</strain>
    </source>
</reference>
<evidence type="ECO:0000256" key="1">
    <source>
        <dbReference type="ARBA" id="ARBA00004141"/>
    </source>
</evidence>
<proteinExistence type="predicted"/>
<sequence length="438" mass="45795">MAPSKTESRIKDVIAGITMACVGVPQMIAYSELTGLPGFRGLKTAGPAMVAFAFSTGHPWISQGVTSVSAVLTKSDLDGEKYVEDHGTEAYIQLVTFYTLLVGVASVLLALLGVGKIAQNLPKPVSVGFSWGASLSILASQMPDALFARGKSFAKEATKGLFPKLPAIMKGATGVMRLLWSVASPSLWGPYTVPMAGITLYILMKGKEYIPKALPKGSEVLIVTGVFTAVSGYLGYSEYGNVVGEIPTSENSSGGFQLPFEIRTEFPWDQAYVLAPKAVLFAIIKFSATVSICSAFEKEGMPWNANRELMAQGVSCLAAGATGSPPVGASLSRSEVQKMLGASSNLAGLTNGLVLVFMLPLAVLLTETPKAVLASIVIASVIKKVLFPKNLMALPGLDFVAGWFTALAVALCDPTVGIVGGTILALSFNALSGKKKVA</sequence>
<name>A0A7R9UFT4_9STRA</name>
<dbReference type="GO" id="GO:0055085">
    <property type="term" value="P:transmembrane transport"/>
    <property type="evidence" value="ECO:0007669"/>
    <property type="project" value="InterPro"/>
</dbReference>
<keyword evidence="3 5" id="KW-1133">Transmembrane helix</keyword>
<evidence type="ECO:0000256" key="4">
    <source>
        <dbReference type="ARBA" id="ARBA00023136"/>
    </source>
</evidence>
<dbReference type="InterPro" id="IPR011547">
    <property type="entry name" value="SLC26A/SulP_dom"/>
</dbReference>
<protein>
    <recommendedName>
        <fullName evidence="6">SLC26A/SulP transporter domain-containing protein</fullName>
    </recommendedName>
</protein>